<keyword evidence="4" id="KW-1133">Transmembrane helix</keyword>
<dbReference type="GO" id="GO:0005783">
    <property type="term" value="C:endoplasmic reticulum"/>
    <property type="evidence" value="ECO:0007669"/>
    <property type="project" value="TreeGrafter"/>
</dbReference>
<protein>
    <submittedName>
        <fullName evidence="10">SPOSA6832_01391-mRNA-1:cds</fullName>
    </submittedName>
</protein>
<feature type="region of interest" description="Disordered" evidence="7">
    <location>
        <begin position="508"/>
        <end position="528"/>
    </location>
</feature>
<organism evidence="10 11">
    <name type="scientific">Sporidiobolus salmonicolor</name>
    <name type="common">Yeast-like fungus</name>
    <name type="synonym">Sporobolomyces salmonicolor</name>
    <dbReference type="NCBI Taxonomy" id="5005"/>
    <lineage>
        <taxon>Eukaryota</taxon>
        <taxon>Fungi</taxon>
        <taxon>Dikarya</taxon>
        <taxon>Basidiomycota</taxon>
        <taxon>Pucciniomycotina</taxon>
        <taxon>Microbotryomycetes</taxon>
        <taxon>Sporidiobolales</taxon>
        <taxon>Sporidiobolaceae</taxon>
        <taxon>Sporobolomyces</taxon>
    </lineage>
</organism>
<dbReference type="Pfam" id="PF12949">
    <property type="entry name" value="HeH"/>
    <property type="match status" value="1"/>
</dbReference>
<feature type="compositionally biased region" description="Low complexity" evidence="7">
    <location>
        <begin position="333"/>
        <end position="350"/>
    </location>
</feature>
<proteinExistence type="predicted"/>
<evidence type="ECO:0000256" key="7">
    <source>
        <dbReference type="SAM" id="MobiDB-lite"/>
    </source>
</evidence>
<dbReference type="CDD" id="cd12935">
    <property type="entry name" value="LEM_like"/>
    <property type="match status" value="1"/>
</dbReference>
<keyword evidence="6" id="KW-0539">Nucleus</keyword>
<evidence type="ECO:0000256" key="4">
    <source>
        <dbReference type="ARBA" id="ARBA00022989"/>
    </source>
</evidence>
<dbReference type="Pfam" id="PF09402">
    <property type="entry name" value="MSC"/>
    <property type="match status" value="1"/>
</dbReference>
<evidence type="ECO:0000259" key="8">
    <source>
        <dbReference type="Pfam" id="PF09402"/>
    </source>
</evidence>
<evidence type="ECO:0000256" key="6">
    <source>
        <dbReference type="ARBA" id="ARBA00023242"/>
    </source>
</evidence>
<dbReference type="GO" id="GO:0003682">
    <property type="term" value="F:chromatin binding"/>
    <property type="evidence" value="ECO:0007669"/>
    <property type="project" value="InterPro"/>
</dbReference>
<keyword evidence="5" id="KW-0472">Membrane</keyword>
<dbReference type="InterPro" id="IPR025856">
    <property type="entry name" value="HeH/LEM_domain"/>
</dbReference>
<feature type="domain" description="Man1/Src1-like C-terminal" evidence="8">
    <location>
        <begin position="569"/>
        <end position="918"/>
    </location>
</feature>
<dbReference type="GO" id="GO:0071763">
    <property type="term" value="P:nuclear membrane organization"/>
    <property type="evidence" value="ECO:0007669"/>
    <property type="project" value="TreeGrafter"/>
</dbReference>
<dbReference type="PANTHER" id="PTHR47808:SF2">
    <property type="entry name" value="LEM DOMAIN-CONTAINING PROTEIN 2"/>
    <property type="match status" value="1"/>
</dbReference>
<feature type="compositionally biased region" description="Basic and acidic residues" evidence="7">
    <location>
        <begin position="140"/>
        <end position="150"/>
    </location>
</feature>
<feature type="region of interest" description="Disordered" evidence="7">
    <location>
        <begin position="379"/>
        <end position="485"/>
    </location>
</feature>
<keyword evidence="11" id="KW-1185">Reference proteome</keyword>
<dbReference type="GO" id="GO:0034399">
    <property type="term" value="C:nuclear periphery"/>
    <property type="evidence" value="ECO:0007669"/>
    <property type="project" value="TreeGrafter"/>
</dbReference>
<gene>
    <name evidence="10" type="primary">SPOSA6832_01391</name>
</gene>
<dbReference type="Proteomes" id="UP000243876">
    <property type="component" value="Unassembled WGS sequence"/>
</dbReference>
<dbReference type="GO" id="GO:0005637">
    <property type="term" value="C:nuclear inner membrane"/>
    <property type="evidence" value="ECO:0007669"/>
    <property type="project" value="UniProtKB-SubCell"/>
</dbReference>
<dbReference type="EMBL" id="CENE01000004">
    <property type="protein sequence ID" value="CEQ39838.1"/>
    <property type="molecule type" value="Genomic_DNA"/>
</dbReference>
<evidence type="ECO:0000313" key="11">
    <source>
        <dbReference type="Proteomes" id="UP000243876"/>
    </source>
</evidence>
<dbReference type="InterPro" id="IPR044780">
    <property type="entry name" value="Heh2/Src1"/>
</dbReference>
<evidence type="ECO:0000256" key="2">
    <source>
        <dbReference type="ARBA" id="ARBA00022553"/>
    </source>
</evidence>
<feature type="compositionally biased region" description="Basic residues" evidence="7">
    <location>
        <begin position="103"/>
        <end position="125"/>
    </location>
</feature>
<evidence type="ECO:0000256" key="1">
    <source>
        <dbReference type="ARBA" id="ARBA00004540"/>
    </source>
</evidence>
<keyword evidence="2" id="KW-0597">Phosphoprotein</keyword>
<dbReference type="Gene3D" id="1.10.10.1180">
    <property type="entry name" value="MAN1, winged-helix domain"/>
    <property type="match status" value="1"/>
</dbReference>
<feature type="region of interest" description="Disordered" evidence="7">
    <location>
        <begin position="70"/>
        <end position="177"/>
    </location>
</feature>
<feature type="region of interest" description="Disordered" evidence="7">
    <location>
        <begin position="190"/>
        <end position="355"/>
    </location>
</feature>
<accession>A0A0D6EJC3</accession>
<keyword evidence="3" id="KW-0812">Transmembrane</keyword>
<dbReference type="OrthoDB" id="5376590at2759"/>
<dbReference type="PANTHER" id="PTHR47808">
    <property type="entry name" value="INNER NUCLEAR MEMBRANE PROTEIN HEH2-RELATED"/>
    <property type="match status" value="1"/>
</dbReference>
<feature type="domain" description="HeH/LEM" evidence="9">
    <location>
        <begin position="15"/>
        <end position="49"/>
    </location>
</feature>
<feature type="compositionally biased region" description="Basic and acidic residues" evidence="7">
    <location>
        <begin position="93"/>
        <end position="102"/>
    </location>
</feature>
<evidence type="ECO:0000259" key="9">
    <source>
        <dbReference type="Pfam" id="PF12949"/>
    </source>
</evidence>
<evidence type="ECO:0000313" key="10">
    <source>
        <dbReference type="EMBL" id="CEQ39838.1"/>
    </source>
</evidence>
<dbReference type="InterPro" id="IPR018996">
    <property type="entry name" value="Man1/Src1-like_C"/>
</dbReference>
<sequence>MTTTPPLWLLEDFDPAKAKVAELRGILLENDVPYSSNAKKPELVAAFEKQVRPRIPALLAELSTVRASDQGILDGESQDGSLKELDTDSDSAAEAKARAERAKSKKSKVQSKARKSLAVGKRKGKGRAESEVDELASEDLTVHAPREVGKKAKPRKSVRLTSPRVEEAKEEDAMEVDELASEDLMAYAPREVGKKAKPRKSVRLTSPRVEEAKEEDAMEVDELAVSPRKRKTVNRRQTLQYESGGEAGFSDYNPFQSGGEETPKREVKRRKSSLGPARLREKKSGIFDGTPGRKSMPPLPVRPDLAGTWASTPEPAPAGPSNQTSPAVPPLPTGTSVTSSSKTTSASAGTPIGVKYMVPVQKVKRSPPGAAALFEAYEQLEHTEHAEDAELEYDAQRPEHAEEFESKSEYEFEDATAARSPLSFSETQEPYEEEQEPGEQEVEVREPSTPVEVHRRTPAKASALKTTERHITPRHSEPARYAPSPRQAFAQTSVAPRHFDPVQYAPSPRQAFPQVSTPRRSLPALSSPATRQVAGFGRTFASEPDNAIIVRSARSNNADAACRVSTWTLVSLFIAYLLWWREEKLAAGFCDSGSLTNSRISSRSTSLSLPLVSLPAPALSALDSVHFRPTCTPCPAHGYCSEGAFVGCSGDHVLRQSPLRLGGLLPVPPTCVPDTEKLMMVATQASKASKMLRQRRGEVVCQGLEKLRRKQAPDGADEAWIFGISADKLLTALRNENEMSGKPYADDVLEEVNRLALNDLITHGEVIIWQAGDEYWYASKRAEMPLSCQARLAAIRSAKRHKTSIGGLLSAIFSVFWLRMKLNVRRQEKVRVAALVQTALSQLQRQERSHHADPVLVPFAHIAPLHLRDLILQDVHSPARRAQLWKKVEKVIEGNSNVRVINVEQNGEELRGWLWTGSTRAIEDVGSNGRGEKPAMVQRGKGVLG</sequence>
<reference evidence="11" key="1">
    <citation type="submission" date="2015-02" db="EMBL/GenBank/DDBJ databases">
        <authorList>
            <person name="Gon?alves P."/>
        </authorList>
    </citation>
    <scope>NUCLEOTIDE SEQUENCE [LARGE SCALE GENOMIC DNA]</scope>
</reference>
<dbReference type="InterPro" id="IPR041885">
    <property type="entry name" value="MAN1_winged_helix_dom"/>
</dbReference>
<evidence type="ECO:0000256" key="5">
    <source>
        <dbReference type="ARBA" id="ARBA00023136"/>
    </source>
</evidence>
<feature type="compositionally biased region" description="Acidic residues" evidence="7">
    <location>
        <begin position="168"/>
        <end position="177"/>
    </location>
</feature>
<feature type="compositionally biased region" description="Basic and acidic residues" evidence="7">
    <location>
        <begin position="466"/>
        <end position="478"/>
    </location>
</feature>
<name>A0A0D6EJC3_SPOSA</name>
<feature type="compositionally biased region" description="Basic and acidic residues" evidence="7">
    <location>
        <begin position="379"/>
        <end position="410"/>
    </location>
</feature>
<evidence type="ECO:0000256" key="3">
    <source>
        <dbReference type="ARBA" id="ARBA00022692"/>
    </source>
</evidence>
<dbReference type="AlphaFoldDB" id="A0A0D6EJC3"/>
<feature type="compositionally biased region" description="Acidic residues" evidence="7">
    <location>
        <begin position="429"/>
        <end position="441"/>
    </location>
</feature>
<feature type="compositionally biased region" description="Acidic residues" evidence="7">
    <location>
        <begin position="212"/>
        <end position="222"/>
    </location>
</feature>
<comment type="subcellular location">
    <subcellularLocation>
        <location evidence="1">Nucleus inner membrane</location>
    </subcellularLocation>
</comment>